<evidence type="ECO:0000313" key="2">
    <source>
        <dbReference type="Proteomes" id="UP000625711"/>
    </source>
</evidence>
<sequence>MLMVSARFKRAVVILRLENYSFKAWQALNGGFCWDYVDDITSQWRLVSRVVKYVVRFVITDILPRETLKQIAVNSGQCNVLVPSIRLIPRESQRWPWFSRCRFLGVFRVSRSPCAAPVSPGISRSERY</sequence>
<accession>A0A834I5U6</accession>
<name>A0A834I5U6_RHYFE</name>
<dbReference type="Proteomes" id="UP000625711">
    <property type="component" value="Unassembled WGS sequence"/>
</dbReference>
<dbReference type="AlphaFoldDB" id="A0A834I5U6"/>
<keyword evidence="2" id="KW-1185">Reference proteome</keyword>
<gene>
    <name evidence="1" type="ORF">GWI33_013782</name>
</gene>
<reference evidence="1" key="1">
    <citation type="submission" date="2020-08" db="EMBL/GenBank/DDBJ databases">
        <title>Genome sequencing and assembly of the red palm weevil Rhynchophorus ferrugineus.</title>
        <authorList>
            <person name="Dias G.B."/>
            <person name="Bergman C.M."/>
            <person name="Manee M."/>
        </authorList>
    </citation>
    <scope>NUCLEOTIDE SEQUENCE</scope>
    <source>
        <strain evidence="1">AA-2017</strain>
        <tissue evidence="1">Whole larva</tissue>
    </source>
</reference>
<organism evidence="1 2">
    <name type="scientific">Rhynchophorus ferrugineus</name>
    <name type="common">Red palm weevil</name>
    <name type="synonym">Curculio ferrugineus</name>
    <dbReference type="NCBI Taxonomy" id="354439"/>
    <lineage>
        <taxon>Eukaryota</taxon>
        <taxon>Metazoa</taxon>
        <taxon>Ecdysozoa</taxon>
        <taxon>Arthropoda</taxon>
        <taxon>Hexapoda</taxon>
        <taxon>Insecta</taxon>
        <taxon>Pterygota</taxon>
        <taxon>Neoptera</taxon>
        <taxon>Endopterygota</taxon>
        <taxon>Coleoptera</taxon>
        <taxon>Polyphaga</taxon>
        <taxon>Cucujiformia</taxon>
        <taxon>Curculionidae</taxon>
        <taxon>Dryophthorinae</taxon>
        <taxon>Rhynchophorus</taxon>
    </lineage>
</organism>
<comment type="caution">
    <text evidence="1">The sequence shown here is derived from an EMBL/GenBank/DDBJ whole genome shotgun (WGS) entry which is preliminary data.</text>
</comment>
<proteinExistence type="predicted"/>
<evidence type="ECO:0000313" key="1">
    <source>
        <dbReference type="EMBL" id="KAF7273514.1"/>
    </source>
</evidence>
<dbReference type="EMBL" id="JAACXV010013381">
    <property type="protein sequence ID" value="KAF7273514.1"/>
    <property type="molecule type" value="Genomic_DNA"/>
</dbReference>
<protein>
    <submittedName>
        <fullName evidence="1">Uncharacterized protein</fullName>
    </submittedName>
</protein>